<reference evidence="2 3" key="1">
    <citation type="submission" date="2017-06" db="EMBL/GenBank/DDBJ databases">
        <authorList>
            <person name="Kim H.J."/>
            <person name="Triplett B.A."/>
        </authorList>
    </citation>
    <scope>NUCLEOTIDE SEQUENCE [LARGE SCALE GENOMIC DNA]</scope>
    <source>
        <strain evidence="2 3">DSM 11445</strain>
    </source>
</reference>
<name>A0A239D214_9RHOB</name>
<proteinExistence type="predicted"/>
<dbReference type="Proteomes" id="UP000198440">
    <property type="component" value="Unassembled WGS sequence"/>
</dbReference>
<evidence type="ECO:0000313" key="3">
    <source>
        <dbReference type="Proteomes" id="UP000198440"/>
    </source>
</evidence>
<sequence>MRGGRDSDPFGAHRPPANPPANPFANPFARPVFDLVATRRVRCDLFLVDAVRGKGATLVDHVGRIAREFCL</sequence>
<evidence type="ECO:0000313" key="2">
    <source>
        <dbReference type="EMBL" id="SNS26068.1"/>
    </source>
</evidence>
<evidence type="ECO:0000256" key="1">
    <source>
        <dbReference type="SAM" id="MobiDB-lite"/>
    </source>
</evidence>
<dbReference type="EMBL" id="FZON01000009">
    <property type="protein sequence ID" value="SNS26068.1"/>
    <property type="molecule type" value="Genomic_DNA"/>
</dbReference>
<feature type="region of interest" description="Disordered" evidence="1">
    <location>
        <begin position="1"/>
        <end position="25"/>
    </location>
</feature>
<protein>
    <submittedName>
        <fullName evidence="2">Uncharacterized protein</fullName>
    </submittedName>
</protein>
<dbReference type="AlphaFoldDB" id="A0A239D214"/>
<organism evidence="2 3">
    <name type="scientific">Antarctobacter heliothermus</name>
    <dbReference type="NCBI Taxonomy" id="74033"/>
    <lineage>
        <taxon>Bacteria</taxon>
        <taxon>Pseudomonadati</taxon>
        <taxon>Pseudomonadota</taxon>
        <taxon>Alphaproteobacteria</taxon>
        <taxon>Rhodobacterales</taxon>
        <taxon>Roseobacteraceae</taxon>
        <taxon>Antarctobacter</taxon>
    </lineage>
</organism>
<gene>
    <name evidence="2" type="ORF">SAMN04488078_100921</name>
</gene>
<accession>A0A239D214</accession>